<evidence type="ECO:0000313" key="3">
    <source>
        <dbReference type="EMBL" id="KAH7131247.1"/>
    </source>
</evidence>
<name>A0A9P9E634_9HYPO</name>
<keyword evidence="4" id="KW-1185">Reference proteome</keyword>
<dbReference type="EMBL" id="JAGMUV010000017">
    <property type="protein sequence ID" value="KAH7131247.1"/>
    <property type="molecule type" value="Genomic_DNA"/>
</dbReference>
<comment type="caution">
    <text evidence="3">The sequence shown here is derived from an EMBL/GenBank/DDBJ whole genome shotgun (WGS) entry which is preliminary data.</text>
</comment>
<protein>
    <submittedName>
        <fullName evidence="3">Uncharacterized protein</fullName>
    </submittedName>
</protein>
<keyword evidence="2" id="KW-1133">Transmembrane helix</keyword>
<dbReference type="OrthoDB" id="5347452at2759"/>
<proteinExistence type="predicted"/>
<feature type="compositionally biased region" description="Polar residues" evidence="1">
    <location>
        <begin position="357"/>
        <end position="368"/>
    </location>
</feature>
<keyword evidence="2" id="KW-0812">Transmembrane</keyword>
<reference evidence="3" key="1">
    <citation type="journal article" date="2021" name="Nat. Commun.">
        <title>Genetic determinants of endophytism in the Arabidopsis root mycobiome.</title>
        <authorList>
            <person name="Mesny F."/>
            <person name="Miyauchi S."/>
            <person name="Thiergart T."/>
            <person name="Pickel B."/>
            <person name="Atanasova L."/>
            <person name="Karlsson M."/>
            <person name="Huettel B."/>
            <person name="Barry K.W."/>
            <person name="Haridas S."/>
            <person name="Chen C."/>
            <person name="Bauer D."/>
            <person name="Andreopoulos W."/>
            <person name="Pangilinan J."/>
            <person name="LaButti K."/>
            <person name="Riley R."/>
            <person name="Lipzen A."/>
            <person name="Clum A."/>
            <person name="Drula E."/>
            <person name="Henrissat B."/>
            <person name="Kohler A."/>
            <person name="Grigoriev I.V."/>
            <person name="Martin F.M."/>
            <person name="Hacquard S."/>
        </authorList>
    </citation>
    <scope>NUCLEOTIDE SEQUENCE</scope>
    <source>
        <strain evidence="3">MPI-CAGE-AT-0147</strain>
    </source>
</reference>
<feature type="region of interest" description="Disordered" evidence="1">
    <location>
        <begin position="282"/>
        <end position="322"/>
    </location>
</feature>
<feature type="transmembrane region" description="Helical" evidence="2">
    <location>
        <begin position="250"/>
        <end position="275"/>
    </location>
</feature>
<feature type="compositionally biased region" description="Low complexity" evidence="1">
    <location>
        <begin position="213"/>
        <end position="238"/>
    </location>
</feature>
<keyword evidence="2" id="KW-0472">Membrane</keyword>
<evidence type="ECO:0000256" key="2">
    <source>
        <dbReference type="SAM" id="Phobius"/>
    </source>
</evidence>
<evidence type="ECO:0000256" key="1">
    <source>
        <dbReference type="SAM" id="MobiDB-lite"/>
    </source>
</evidence>
<feature type="compositionally biased region" description="Polar residues" evidence="1">
    <location>
        <begin position="310"/>
        <end position="319"/>
    </location>
</feature>
<organism evidence="3 4">
    <name type="scientific">Dactylonectria macrodidyma</name>
    <dbReference type="NCBI Taxonomy" id="307937"/>
    <lineage>
        <taxon>Eukaryota</taxon>
        <taxon>Fungi</taxon>
        <taxon>Dikarya</taxon>
        <taxon>Ascomycota</taxon>
        <taxon>Pezizomycotina</taxon>
        <taxon>Sordariomycetes</taxon>
        <taxon>Hypocreomycetidae</taxon>
        <taxon>Hypocreales</taxon>
        <taxon>Nectriaceae</taxon>
        <taxon>Dactylonectria</taxon>
    </lineage>
</organism>
<dbReference type="AlphaFoldDB" id="A0A9P9E634"/>
<sequence>MKSSSRRILYATVLAYAIPTLAHFIDPLVTSAEIEVRRAFAAPTPPPTPTHPRHYPRAEEEADDLTKYTVTYAPNSTCGYLSGSVQIPITCENKGVCLWELEYFRFIACEINEDTGLAHTKCLQRDEALDPILCDDVCVSNTYNLFCTNETEPYCRTYAFPQGVRDYRCASTPATRVSSADFTYNGQDYPKWTISTFVEVDGTTISRLESLTTSTEMTSTETTSTESRLVETSSSSVLPAGGNKSGSTNVAAIAGGTAGGFVGGVLVLGLFVYCWRRRRAAQNNTDPPAPPVQQVMSPGSPKDNAPPFIYTSSPTSPSLSRADMSMRHPLSPITIPVSPSIPDQLEVVHELGDLDGQQLSSTQGTDQGSLYHLFSSHNGRA</sequence>
<accession>A0A9P9E634</accession>
<feature type="region of interest" description="Disordered" evidence="1">
    <location>
        <begin position="356"/>
        <end position="381"/>
    </location>
</feature>
<evidence type="ECO:0000313" key="4">
    <source>
        <dbReference type="Proteomes" id="UP000738349"/>
    </source>
</evidence>
<feature type="region of interest" description="Disordered" evidence="1">
    <location>
        <begin position="213"/>
        <end position="244"/>
    </location>
</feature>
<gene>
    <name evidence="3" type="ORF">EDB81DRAFT_728376</name>
</gene>
<dbReference type="Proteomes" id="UP000738349">
    <property type="component" value="Unassembled WGS sequence"/>
</dbReference>